<keyword evidence="1" id="KW-0812">Transmembrane</keyword>
<dbReference type="AlphaFoldDB" id="A0A7Y7IX75"/>
<keyword evidence="1" id="KW-0472">Membrane</keyword>
<reference evidence="3 4" key="1">
    <citation type="submission" date="2020-06" db="EMBL/GenBank/DDBJ databases">
        <title>Description of novel acetic acid bacteria.</title>
        <authorList>
            <person name="Sombolestani A."/>
        </authorList>
    </citation>
    <scope>NUCLEOTIDE SEQUENCE [LARGE SCALE GENOMIC DNA]</scope>
    <source>
        <strain evidence="3 4">LMG 31431</strain>
    </source>
</reference>
<dbReference type="Proteomes" id="UP000534870">
    <property type="component" value="Unassembled WGS sequence"/>
</dbReference>
<evidence type="ECO:0000256" key="1">
    <source>
        <dbReference type="SAM" id="Phobius"/>
    </source>
</evidence>
<organism evidence="3 4">
    <name type="scientific">Nguyenibacter vanlangensis</name>
    <dbReference type="NCBI Taxonomy" id="1216886"/>
    <lineage>
        <taxon>Bacteria</taxon>
        <taxon>Pseudomonadati</taxon>
        <taxon>Pseudomonadota</taxon>
        <taxon>Alphaproteobacteria</taxon>
        <taxon>Acetobacterales</taxon>
        <taxon>Acetobacteraceae</taxon>
        <taxon>Nguyenibacter</taxon>
    </lineage>
</organism>
<keyword evidence="3" id="KW-0012">Acyltransferase</keyword>
<keyword evidence="1" id="KW-1133">Transmembrane helix</keyword>
<gene>
    <name evidence="3" type="ORF">HUK84_10135</name>
</gene>
<dbReference type="GO" id="GO:0016020">
    <property type="term" value="C:membrane"/>
    <property type="evidence" value="ECO:0007669"/>
    <property type="project" value="TreeGrafter"/>
</dbReference>
<dbReference type="RefSeq" id="WP_176640186.1">
    <property type="nucleotide sequence ID" value="NZ_JABXXP010000184.1"/>
</dbReference>
<evidence type="ECO:0000259" key="2">
    <source>
        <dbReference type="Pfam" id="PF01757"/>
    </source>
</evidence>
<feature type="transmembrane region" description="Helical" evidence="1">
    <location>
        <begin position="112"/>
        <end position="129"/>
    </location>
</feature>
<evidence type="ECO:0000313" key="3">
    <source>
        <dbReference type="EMBL" id="NVN11475.1"/>
    </source>
</evidence>
<sequence>MSRIMGVIEAIPALYKRPKDGMAYNPQIDGLRCLAILSVLVWHGGLRIVRHGELLDPGGGRLERLYAVLPHGEIGVVLFFMISGLIIARPFLGDPSRPVAPGKFYYRRFHRLYPPYLIALGLCSIPVFLDVLHHNHTWRITPTESFVASMAYVHGVLWNAPSMFIPPLWSLEVEVQFYLLFPMLIVIYRKMGASRIASTLAVLALYVVTLGYIHGLYGFDGRFRFGLVTHLPYFIMGIIVADLAERHGAAARRRAGECDLLLCAGLVLFLLAGLALTRVNAEARPPVLYSALQALSMLSCLCVMVGAMYGRRGGALFGNAWICLTGTMCYSIYLVHVPLMEAIETVVLHRLPATSPVLMGMTDAAVLLPSVWLAGLGFYIFVERPFMNRQARPVPSASLVTEAALAAGTALTDGAQAVVGSATQPSSASGS</sequence>
<name>A0A7Y7IX75_9PROT</name>
<feature type="domain" description="Acyltransferase 3" evidence="2">
    <location>
        <begin position="26"/>
        <end position="357"/>
    </location>
</feature>
<dbReference type="PANTHER" id="PTHR23028">
    <property type="entry name" value="ACETYLTRANSFERASE"/>
    <property type="match status" value="1"/>
</dbReference>
<feature type="transmembrane region" description="Helical" evidence="1">
    <location>
        <begin position="74"/>
        <end position="92"/>
    </location>
</feature>
<dbReference type="PANTHER" id="PTHR23028:SF53">
    <property type="entry name" value="ACYL_TRANSF_3 DOMAIN-CONTAINING PROTEIN"/>
    <property type="match status" value="1"/>
</dbReference>
<dbReference type="GO" id="GO:0000271">
    <property type="term" value="P:polysaccharide biosynthetic process"/>
    <property type="evidence" value="ECO:0007669"/>
    <property type="project" value="TreeGrafter"/>
</dbReference>
<comment type="caution">
    <text evidence="3">The sequence shown here is derived from an EMBL/GenBank/DDBJ whole genome shotgun (WGS) entry which is preliminary data.</text>
</comment>
<dbReference type="InterPro" id="IPR050879">
    <property type="entry name" value="Acyltransferase_3"/>
</dbReference>
<feature type="transmembrane region" description="Helical" evidence="1">
    <location>
        <begin position="200"/>
        <end position="219"/>
    </location>
</feature>
<feature type="transmembrane region" description="Helical" evidence="1">
    <location>
        <begin position="357"/>
        <end position="382"/>
    </location>
</feature>
<feature type="transmembrane region" description="Helical" evidence="1">
    <location>
        <begin position="288"/>
        <end position="309"/>
    </location>
</feature>
<feature type="transmembrane region" description="Helical" evidence="1">
    <location>
        <begin position="316"/>
        <end position="337"/>
    </location>
</feature>
<feature type="transmembrane region" description="Helical" evidence="1">
    <location>
        <begin position="256"/>
        <end position="276"/>
    </location>
</feature>
<proteinExistence type="predicted"/>
<feature type="transmembrane region" description="Helical" evidence="1">
    <location>
        <begin position="225"/>
        <end position="244"/>
    </location>
</feature>
<dbReference type="InterPro" id="IPR002656">
    <property type="entry name" value="Acyl_transf_3_dom"/>
</dbReference>
<dbReference type="GO" id="GO:0016747">
    <property type="term" value="F:acyltransferase activity, transferring groups other than amino-acyl groups"/>
    <property type="evidence" value="ECO:0007669"/>
    <property type="project" value="InterPro"/>
</dbReference>
<evidence type="ECO:0000313" key="4">
    <source>
        <dbReference type="Proteomes" id="UP000534870"/>
    </source>
</evidence>
<keyword evidence="3" id="KW-0808">Transferase</keyword>
<protein>
    <submittedName>
        <fullName evidence="3">Acyltransferase</fullName>
    </submittedName>
</protein>
<dbReference type="EMBL" id="JABXXP010000184">
    <property type="protein sequence ID" value="NVN11475.1"/>
    <property type="molecule type" value="Genomic_DNA"/>
</dbReference>
<accession>A0A7Y7IX75</accession>
<dbReference type="Pfam" id="PF01757">
    <property type="entry name" value="Acyl_transf_3"/>
    <property type="match status" value="1"/>
</dbReference>